<comment type="similarity">
    <text evidence="2">Belongs to the SPCS1 family.</text>
</comment>
<evidence type="ECO:0000256" key="2">
    <source>
        <dbReference type="ARBA" id="ARBA00005245"/>
    </source>
</evidence>
<dbReference type="GO" id="GO:0005787">
    <property type="term" value="C:signal peptidase complex"/>
    <property type="evidence" value="ECO:0007669"/>
    <property type="project" value="InterPro"/>
</dbReference>
<evidence type="ECO:0000256" key="3">
    <source>
        <dbReference type="ARBA" id="ARBA00017059"/>
    </source>
</evidence>
<keyword evidence="5" id="KW-0256">Endoplasmic reticulum</keyword>
<feature type="transmembrane region" description="Helical" evidence="9">
    <location>
        <begin position="28"/>
        <end position="47"/>
    </location>
</feature>
<evidence type="ECO:0000256" key="6">
    <source>
        <dbReference type="ARBA" id="ARBA00022989"/>
    </source>
</evidence>
<dbReference type="Proteomes" id="UP000185944">
    <property type="component" value="Unassembled WGS sequence"/>
</dbReference>
<evidence type="ECO:0000256" key="5">
    <source>
        <dbReference type="ARBA" id="ARBA00022824"/>
    </source>
</evidence>
<gene>
    <name evidence="10" type="ORF">NEDG_00458</name>
</gene>
<dbReference type="OrthoDB" id="263893at2759"/>
<dbReference type="VEuPathDB" id="MicrosporidiaDB:NEDG_00458"/>
<dbReference type="PANTHER" id="PTHR13202:SF0">
    <property type="entry name" value="SIGNAL PEPTIDASE COMPLEX SUBUNIT 1"/>
    <property type="match status" value="1"/>
</dbReference>
<protein>
    <recommendedName>
        <fullName evidence="3">Signal peptidase complex subunit 1</fullName>
    </recommendedName>
</protein>
<dbReference type="GeneID" id="93646808"/>
<evidence type="ECO:0000313" key="11">
    <source>
        <dbReference type="Proteomes" id="UP000185944"/>
    </source>
</evidence>
<sequence>MAVSGRNSLLSKLNPQIDYVGQDLSLKILHSIFILGCTLSLGVGIFTSNFVNLVLSLGGTFLLALLVVVPGWPIYRRNPIDFSSKKSK</sequence>
<dbReference type="PANTHER" id="PTHR13202">
    <property type="entry name" value="MICROSOMAL SIGNAL PEPTIDASE 12 KDA SUBUNIT"/>
    <property type="match status" value="1"/>
</dbReference>
<dbReference type="GO" id="GO:0045047">
    <property type="term" value="P:protein targeting to ER"/>
    <property type="evidence" value="ECO:0007669"/>
    <property type="project" value="TreeGrafter"/>
</dbReference>
<keyword evidence="6 9" id="KW-1133">Transmembrane helix</keyword>
<evidence type="ECO:0000313" key="10">
    <source>
        <dbReference type="EMBL" id="OAG31983.1"/>
    </source>
</evidence>
<keyword evidence="7 9" id="KW-0472">Membrane</keyword>
<dbReference type="EMBL" id="LTDL01000014">
    <property type="protein sequence ID" value="OAG31983.1"/>
    <property type="molecule type" value="Genomic_DNA"/>
</dbReference>
<feature type="transmembrane region" description="Helical" evidence="9">
    <location>
        <begin position="53"/>
        <end position="75"/>
    </location>
</feature>
<accession>A0A177EJ36</accession>
<comment type="subcellular location">
    <subcellularLocation>
        <location evidence="1">Endoplasmic reticulum membrane</location>
        <topology evidence="1">Multi-pass membrane protein</topology>
    </subcellularLocation>
</comment>
<name>A0A177EJ36_9MICR</name>
<keyword evidence="11" id="KW-1185">Reference proteome</keyword>
<proteinExistence type="inferred from homology"/>
<comment type="caution">
    <text evidence="10">The sequence shown here is derived from an EMBL/GenBank/DDBJ whole genome shotgun (WGS) entry which is preliminary data.</text>
</comment>
<dbReference type="AlphaFoldDB" id="A0A177EJ36"/>
<reference evidence="10 11" key="1">
    <citation type="submission" date="2016-02" db="EMBL/GenBank/DDBJ databases">
        <title>Discovery of a natural microsporidian pathogen with a broad tissue tropism in Caenorhabditis elegans.</title>
        <authorList>
            <person name="Luallen R.J."/>
            <person name="Reinke A.W."/>
            <person name="Tong L."/>
            <person name="Botts M.R."/>
            <person name="Felix M.-A."/>
            <person name="Troemel E.R."/>
        </authorList>
    </citation>
    <scope>NUCLEOTIDE SEQUENCE [LARGE SCALE GENOMIC DNA]</scope>
    <source>
        <strain evidence="10 11">JUm2807</strain>
    </source>
</reference>
<dbReference type="InterPro" id="IPR009542">
    <property type="entry name" value="Spc1/SPCS1"/>
</dbReference>
<evidence type="ECO:0000256" key="8">
    <source>
        <dbReference type="ARBA" id="ARBA00045204"/>
    </source>
</evidence>
<dbReference type="Pfam" id="PF06645">
    <property type="entry name" value="SPC12"/>
    <property type="match status" value="1"/>
</dbReference>
<comment type="function">
    <text evidence="8">Component of the signal peptidase complex (SPC) which catalyzes the cleavage of N-terminal signal sequences from nascent proteins as they are translocated into the lumen of the endoplasmic reticulum. Dispensable for SPC enzymatic activity.</text>
</comment>
<organism evidence="10 11">
    <name type="scientific">Nematocida displodere</name>
    <dbReference type="NCBI Taxonomy" id="1805483"/>
    <lineage>
        <taxon>Eukaryota</taxon>
        <taxon>Fungi</taxon>
        <taxon>Fungi incertae sedis</taxon>
        <taxon>Microsporidia</taxon>
        <taxon>Nematocida</taxon>
    </lineage>
</organism>
<evidence type="ECO:0000256" key="4">
    <source>
        <dbReference type="ARBA" id="ARBA00022692"/>
    </source>
</evidence>
<evidence type="ECO:0000256" key="9">
    <source>
        <dbReference type="SAM" id="Phobius"/>
    </source>
</evidence>
<dbReference type="RefSeq" id="XP_067545584.1">
    <property type="nucleotide sequence ID" value="XM_067687876.1"/>
</dbReference>
<keyword evidence="4 9" id="KW-0812">Transmembrane</keyword>
<evidence type="ECO:0000256" key="7">
    <source>
        <dbReference type="ARBA" id="ARBA00023136"/>
    </source>
</evidence>
<evidence type="ECO:0000256" key="1">
    <source>
        <dbReference type="ARBA" id="ARBA00004477"/>
    </source>
</evidence>
<dbReference type="GO" id="GO:0006465">
    <property type="term" value="P:signal peptide processing"/>
    <property type="evidence" value="ECO:0007669"/>
    <property type="project" value="InterPro"/>
</dbReference>